<evidence type="ECO:0000313" key="2">
    <source>
        <dbReference type="EMBL" id="KKN79009.1"/>
    </source>
</evidence>
<reference evidence="2" key="1">
    <citation type="journal article" date="2015" name="Nature">
        <title>Complex archaea that bridge the gap between prokaryotes and eukaryotes.</title>
        <authorList>
            <person name="Spang A."/>
            <person name="Saw J.H."/>
            <person name="Jorgensen S.L."/>
            <person name="Zaremba-Niedzwiedzka K."/>
            <person name="Martijn J."/>
            <person name="Lind A.E."/>
            <person name="van Eijk R."/>
            <person name="Schleper C."/>
            <person name="Guy L."/>
            <person name="Ettema T.J."/>
        </authorList>
    </citation>
    <scope>NUCLEOTIDE SEQUENCE</scope>
</reference>
<comment type="caution">
    <text evidence="2">The sequence shown here is derived from an EMBL/GenBank/DDBJ whole genome shotgun (WGS) entry which is preliminary data.</text>
</comment>
<evidence type="ECO:0000256" key="1">
    <source>
        <dbReference type="SAM" id="MobiDB-lite"/>
    </source>
</evidence>
<protein>
    <submittedName>
        <fullName evidence="2">Uncharacterized protein</fullName>
    </submittedName>
</protein>
<sequence length="324" mass="34728">MPTNPNSGGGFSWGGGTQYGGGSPTPDWWQSQDYAGGTPGMGGGPMGPTGNWYDQNSPMNQYYQGFAPSSAAMQGGTPGHLGQDQYYNPMTGESGWNDRAGTGFGRQRNAQGGMLSWTDPTTGNQMIDPGLLMGQFGGQGGGGGGYQNYNMTDYQGGQVTPGEGYQQFDYSAIGSGIDPSAVIAAQEYGLQERMEADMARAGGRAGQSGFAMSTPYMGELGEAARKASQDRSALTMQYQYDAAQSQAQRDLAQQQQAAQLDFGGWQTGYQGDMQSQMFNQGQGFDQWALENQFGMQNNQGQNYWNQQQNQNQQQMLMGLLGGMF</sequence>
<feature type="region of interest" description="Disordered" evidence="1">
    <location>
        <begin position="1"/>
        <end position="55"/>
    </location>
</feature>
<proteinExistence type="predicted"/>
<dbReference type="EMBL" id="LAZR01000254">
    <property type="protein sequence ID" value="KKN79009.1"/>
    <property type="molecule type" value="Genomic_DNA"/>
</dbReference>
<accession>A0A0F9TIE4</accession>
<gene>
    <name evidence="2" type="ORF">LCGC14_0344850</name>
</gene>
<dbReference type="AlphaFoldDB" id="A0A0F9TIE4"/>
<name>A0A0F9TIE4_9ZZZZ</name>
<feature type="compositionally biased region" description="Gly residues" evidence="1">
    <location>
        <begin position="37"/>
        <end position="47"/>
    </location>
</feature>
<organism evidence="2">
    <name type="scientific">marine sediment metagenome</name>
    <dbReference type="NCBI Taxonomy" id="412755"/>
    <lineage>
        <taxon>unclassified sequences</taxon>
        <taxon>metagenomes</taxon>
        <taxon>ecological metagenomes</taxon>
    </lineage>
</organism>
<feature type="compositionally biased region" description="Gly residues" evidence="1">
    <location>
        <begin position="7"/>
        <end position="23"/>
    </location>
</feature>